<evidence type="ECO:0000259" key="2">
    <source>
        <dbReference type="Pfam" id="PF18862"/>
    </source>
</evidence>
<keyword evidence="4" id="KW-1185">Reference proteome</keyword>
<dbReference type="EMBL" id="CP147711">
    <property type="protein sequence ID" value="WXC78171.1"/>
    <property type="molecule type" value="Genomic_DNA"/>
</dbReference>
<organism evidence="3 4">
    <name type="scientific">Bradyrhizobium septentrionale</name>
    <dbReference type="NCBI Taxonomy" id="1404411"/>
    <lineage>
        <taxon>Bacteria</taxon>
        <taxon>Pseudomonadati</taxon>
        <taxon>Pseudomonadota</taxon>
        <taxon>Alphaproteobacteria</taxon>
        <taxon>Hyphomicrobiales</taxon>
        <taxon>Nitrobacteraceae</taxon>
        <taxon>Bradyrhizobium</taxon>
    </lineage>
</organism>
<accession>A0ABZ2NVF8</accession>
<dbReference type="Pfam" id="PF18739">
    <property type="entry name" value="HEPN_Apea"/>
    <property type="match status" value="1"/>
</dbReference>
<gene>
    <name evidence="3" type="ORF">WDK88_32890</name>
</gene>
<reference evidence="3" key="1">
    <citation type="journal article" date="2021" name="Int. J. Syst. Evol. Microbiol.">
        <title>Bradyrhizobium septentrionale sp. nov. (sv. septentrionale) and Bradyrhizobium quebecense sp. nov. (sv. septentrionale) associated with legumes native to Canada possess rearranged symbiosis genes and numerous insertion sequences.</title>
        <authorList>
            <person name="Bromfield E.S.P."/>
            <person name="Cloutier S."/>
        </authorList>
    </citation>
    <scope>NUCLEOTIDE SEQUENCE</scope>
    <source>
        <strain evidence="3">5S5</strain>
    </source>
</reference>
<feature type="domain" description="ApeA N-terminal" evidence="2">
    <location>
        <begin position="10"/>
        <end position="262"/>
    </location>
</feature>
<sequence>MDTLLGATLSGVFWATDNPASKLSGSLDIDENGSATLSVEGDHSVLTALDARQKFQMHGSAEGKDITLFDCFTTWVPFLSADMKARIAVNIVVVGARIDGPEATFASGLSFTTPEVIRWTGLRGITYKDAKREVKVTYRSKKTKEVQVGGATFQVGTGIQYGNRSVSELSLTERHGVRVVFSEPQSVFSVDRWITKICRLMSLALRSPMVCRVCTLERGTGGGPVTMVATWSENKIVEAKTPHPLFTRPKRREVYEKVLRSWFAQHDKLEPVISLRVALLSQPQRYHEFAILTYVQALETLHRRTRPARTLVTKRQFSALQPKLVEAIPARWKAKPDLARKLEYLNEISLTDRLRDVFACDKELLSKLFRDNEKDVALIRDIRNYLIHYEGKRKEKKIKAYIATAKFWYLTSKVLLLLEIAILRAIGFSQGEVRRLIQNDPTYRDLCRADHSR</sequence>
<reference evidence="3" key="2">
    <citation type="submission" date="2024-03" db="EMBL/GenBank/DDBJ databases">
        <authorList>
            <person name="Bromfield E.S.P."/>
            <person name="Cloutier S."/>
        </authorList>
    </citation>
    <scope>NUCLEOTIDE SEQUENCE</scope>
    <source>
        <strain evidence="3">5S5</strain>
    </source>
</reference>
<dbReference type="InterPro" id="IPR041229">
    <property type="entry name" value="HEPN_Apea"/>
</dbReference>
<protein>
    <submittedName>
        <fullName evidence="3">HEPN domain-containing protein</fullName>
    </submittedName>
</protein>
<dbReference type="RefSeq" id="WP_338833664.1">
    <property type="nucleotide sequence ID" value="NZ_CP147711.1"/>
</dbReference>
<dbReference type="InterPro" id="IPR041223">
    <property type="entry name" value="ApeA_NTD"/>
</dbReference>
<evidence type="ECO:0000313" key="3">
    <source>
        <dbReference type="EMBL" id="WXC78171.1"/>
    </source>
</evidence>
<feature type="domain" description="Apea-like HEPN" evidence="1">
    <location>
        <begin position="292"/>
        <end position="431"/>
    </location>
</feature>
<evidence type="ECO:0000259" key="1">
    <source>
        <dbReference type="Pfam" id="PF18739"/>
    </source>
</evidence>
<proteinExistence type="predicted"/>
<name>A0ABZ2NVF8_9BRAD</name>
<evidence type="ECO:0000313" key="4">
    <source>
        <dbReference type="Proteomes" id="UP001432046"/>
    </source>
</evidence>
<dbReference type="Pfam" id="PF18862">
    <property type="entry name" value="ApeA_NTD1"/>
    <property type="match status" value="1"/>
</dbReference>
<dbReference type="Proteomes" id="UP001432046">
    <property type="component" value="Chromosome"/>
</dbReference>